<dbReference type="AlphaFoldDB" id="A0A518B040"/>
<evidence type="ECO:0000313" key="1">
    <source>
        <dbReference type="EMBL" id="QDU60331.1"/>
    </source>
</evidence>
<proteinExistence type="predicted"/>
<keyword evidence="2" id="KW-1185">Reference proteome</keyword>
<sequence length="151" mass="16320">MNGRGSLNVNATRWLLVGIVCFAGCSAENGPARSRVVGRVNVDGHPLPSGMIRLTPIEGTRGPTAGASIAEGMFVVRQDRGPVRGKHRVEIRAYRQTGRKVAEPGLGEGVLVDETEQYLPAHYNDESTLVLDVRERSQTFDVDLTLEPSAP</sequence>
<evidence type="ECO:0000313" key="2">
    <source>
        <dbReference type="Proteomes" id="UP000317093"/>
    </source>
</evidence>
<reference evidence="1 2" key="1">
    <citation type="submission" date="2019-02" db="EMBL/GenBank/DDBJ databases">
        <title>Deep-cultivation of Planctomycetes and their phenomic and genomic characterization uncovers novel biology.</title>
        <authorList>
            <person name="Wiegand S."/>
            <person name="Jogler M."/>
            <person name="Boedeker C."/>
            <person name="Pinto D."/>
            <person name="Vollmers J."/>
            <person name="Rivas-Marin E."/>
            <person name="Kohn T."/>
            <person name="Peeters S.H."/>
            <person name="Heuer A."/>
            <person name="Rast P."/>
            <person name="Oberbeckmann S."/>
            <person name="Bunk B."/>
            <person name="Jeske O."/>
            <person name="Meyerdierks A."/>
            <person name="Storesund J.E."/>
            <person name="Kallscheuer N."/>
            <person name="Luecker S."/>
            <person name="Lage O.M."/>
            <person name="Pohl T."/>
            <person name="Merkel B.J."/>
            <person name="Hornburger P."/>
            <person name="Mueller R.-W."/>
            <person name="Bruemmer F."/>
            <person name="Labrenz M."/>
            <person name="Spormann A.M."/>
            <person name="Op den Camp H."/>
            <person name="Overmann J."/>
            <person name="Amann R."/>
            <person name="Jetten M.S.M."/>
            <person name="Mascher T."/>
            <person name="Medema M.H."/>
            <person name="Devos D.P."/>
            <person name="Kaster A.-K."/>
            <person name="Ovreas L."/>
            <person name="Rohde M."/>
            <person name="Galperin M.Y."/>
            <person name="Jogler C."/>
        </authorList>
    </citation>
    <scope>NUCLEOTIDE SEQUENCE [LARGE SCALE GENOMIC DNA]</scope>
    <source>
        <strain evidence="1 2">Pan216</strain>
    </source>
</reference>
<protein>
    <recommendedName>
        <fullName evidence="3">Carboxypeptidase regulatory-like domain-containing protein</fullName>
    </recommendedName>
</protein>
<dbReference type="KEGG" id="knv:Pan216_11700"/>
<accession>A0A518B040</accession>
<dbReference type="Proteomes" id="UP000317093">
    <property type="component" value="Chromosome"/>
</dbReference>
<name>A0A518B040_9BACT</name>
<organism evidence="1 2">
    <name type="scientific">Kolteria novifilia</name>
    <dbReference type="NCBI Taxonomy" id="2527975"/>
    <lineage>
        <taxon>Bacteria</taxon>
        <taxon>Pseudomonadati</taxon>
        <taxon>Planctomycetota</taxon>
        <taxon>Planctomycetia</taxon>
        <taxon>Kolteriales</taxon>
        <taxon>Kolteriaceae</taxon>
        <taxon>Kolteria</taxon>
    </lineage>
</organism>
<gene>
    <name evidence="1" type="ORF">Pan216_11700</name>
</gene>
<evidence type="ECO:0008006" key="3">
    <source>
        <dbReference type="Google" id="ProtNLM"/>
    </source>
</evidence>
<dbReference type="EMBL" id="CP036279">
    <property type="protein sequence ID" value="QDU60331.1"/>
    <property type="molecule type" value="Genomic_DNA"/>
</dbReference>